<reference evidence="1 2" key="1">
    <citation type="submission" date="2020-08" db="EMBL/GenBank/DDBJ databases">
        <title>Description of Clavibacter zhangzhiyonge sp. nov., a phytopathogenic actinobacterium isolated from barley seeds, causing leaf brown spot and decline.</title>
        <authorList>
            <person name="Tian Q."/>
            <person name="Chuan J."/>
            <person name="Zhao W."/>
            <person name="Li X."/>
        </authorList>
    </citation>
    <scope>NUCLEOTIDE SEQUENCE [LARGE SCALE GENOMIC DNA]</scope>
    <source>
        <strain evidence="1 2">DM1</strain>
    </source>
</reference>
<keyword evidence="2" id="KW-1185">Reference proteome</keyword>
<protein>
    <submittedName>
        <fullName evidence="1">Uncharacterized protein</fullName>
    </submittedName>
</protein>
<dbReference type="AlphaFoldDB" id="A0A7L7Z2D1"/>
<dbReference type="Proteomes" id="UP000516660">
    <property type="component" value="Chromosome"/>
</dbReference>
<gene>
    <name evidence="1" type="ORF">H9X71_00185</name>
</gene>
<evidence type="ECO:0000313" key="1">
    <source>
        <dbReference type="EMBL" id="QOD43837.1"/>
    </source>
</evidence>
<dbReference type="EMBL" id="CP061274">
    <property type="protein sequence ID" value="QOD43837.1"/>
    <property type="molecule type" value="Genomic_DNA"/>
</dbReference>
<accession>A0A7L7Z2D1</accession>
<dbReference type="KEGG" id="czh:H9X71_00185"/>
<organism evidence="1 2">
    <name type="scientific">Clavibacter zhangzhiyongii</name>
    <dbReference type="NCBI Taxonomy" id="2768071"/>
    <lineage>
        <taxon>Bacteria</taxon>
        <taxon>Bacillati</taxon>
        <taxon>Actinomycetota</taxon>
        <taxon>Actinomycetes</taxon>
        <taxon>Micrococcales</taxon>
        <taxon>Microbacteriaceae</taxon>
        <taxon>Clavibacter</taxon>
    </lineage>
</organism>
<sequence>MLHTSLRVDGRTFRLDADQDVAVLKSVILEAAGGAPCFLDFTAIGRGDVSVLIGPGTTVEFAVSEAAEDDDAEQLPGSAGIDVGLVSFL</sequence>
<proteinExistence type="predicted"/>
<evidence type="ECO:0000313" key="2">
    <source>
        <dbReference type="Proteomes" id="UP000516660"/>
    </source>
</evidence>
<name>A0A7L7Z2D1_9MICO</name>
<dbReference type="RefSeq" id="WP_191147774.1">
    <property type="nucleotide sequence ID" value="NZ_CP061274.1"/>
</dbReference>